<proteinExistence type="predicted"/>
<feature type="domain" description="PiggyBac transposable element-derived protein" evidence="1">
    <location>
        <begin position="104"/>
        <end position="225"/>
    </location>
</feature>
<name>A0AAV8Z9N7_9CUCU</name>
<dbReference type="EMBL" id="JANEYF010001642">
    <property type="protein sequence ID" value="KAJ8960381.1"/>
    <property type="molecule type" value="Genomic_DNA"/>
</dbReference>
<dbReference type="Pfam" id="PF13843">
    <property type="entry name" value="DDE_Tnp_1_7"/>
    <property type="match status" value="2"/>
</dbReference>
<dbReference type="Proteomes" id="UP001162156">
    <property type="component" value="Unassembled WGS sequence"/>
</dbReference>
<sequence>MKKFFGLCLLAGQLKFRSIRSLFSLDPLYYHPIFSSTISGRRFEQILRCLNCSDVKNKEDPLFRVSWLLKSIILSSQDMYSPQEALSLDESLLLFRGKLLSKCLQERKTHTTGTLRSNRKHNPKKITEAKLRAGEHVWRRCGNIYVSKWRDKRDVLAITTGYQPKLIETTNKYGQNKLKPIEVAGYNANMSEIDRVDQKINYYSCPRKSIRWKKKVIFHILDIAV</sequence>
<dbReference type="PANTHER" id="PTHR46599">
    <property type="entry name" value="PIGGYBAC TRANSPOSABLE ELEMENT-DERIVED PROTEIN 4"/>
    <property type="match status" value="1"/>
</dbReference>
<reference evidence="2" key="1">
    <citation type="journal article" date="2023" name="Insect Mol. Biol.">
        <title>Genome sequencing provides insights into the evolution of gene families encoding plant cell wall-degrading enzymes in longhorned beetles.</title>
        <authorList>
            <person name="Shin N.R."/>
            <person name="Okamura Y."/>
            <person name="Kirsch R."/>
            <person name="Pauchet Y."/>
        </authorList>
    </citation>
    <scope>NUCLEOTIDE SEQUENCE</scope>
    <source>
        <strain evidence="2">RBIC_L_NR</strain>
    </source>
</reference>
<organism evidence="2 3">
    <name type="scientific">Rhamnusium bicolor</name>
    <dbReference type="NCBI Taxonomy" id="1586634"/>
    <lineage>
        <taxon>Eukaryota</taxon>
        <taxon>Metazoa</taxon>
        <taxon>Ecdysozoa</taxon>
        <taxon>Arthropoda</taxon>
        <taxon>Hexapoda</taxon>
        <taxon>Insecta</taxon>
        <taxon>Pterygota</taxon>
        <taxon>Neoptera</taxon>
        <taxon>Endopterygota</taxon>
        <taxon>Coleoptera</taxon>
        <taxon>Polyphaga</taxon>
        <taxon>Cucujiformia</taxon>
        <taxon>Chrysomeloidea</taxon>
        <taxon>Cerambycidae</taxon>
        <taxon>Lepturinae</taxon>
        <taxon>Rhagiini</taxon>
        <taxon>Rhamnusium</taxon>
    </lineage>
</organism>
<dbReference type="InterPro" id="IPR029526">
    <property type="entry name" value="PGBD"/>
</dbReference>
<comment type="caution">
    <text evidence="2">The sequence shown here is derived from an EMBL/GenBank/DDBJ whole genome shotgun (WGS) entry which is preliminary data.</text>
</comment>
<dbReference type="AlphaFoldDB" id="A0AAV8Z9N7"/>
<evidence type="ECO:0000259" key="1">
    <source>
        <dbReference type="Pfam" id="PF13843"/>
    </source>
</evidence>
<evidence type="ECO:0000313" key="3">
    <source>
        <dbReference type="Proteomes" id="UP001162156"/>
    </source>
</evidence>
<feature type="domain" description="PiggyBac transposable element-derived protein" evidence="1">
    <location>
        <begin position="1"/>
        <end position="100"/>
    </location>
</feature>
<gene>
    <name evidence="2" type="ORF">NQ314_006071</name>
</gene>
<protein>
    <recommendedName>
        <fullName evidence="1">PiggyBac transposable element-derived protein domain-containing protein</fullName>
    </recommendedName>
</protein>
<keyword evidence="3" id="KW-1185">Reference proteome</keyword>
<accession>A0AAV8Z9N7</accession>
<evidence type="ECO:0000313" key="2">
    <source>
        <dbReference type="EMBL" id="KAJ8960381.1"/>
    </source>
</evidence>
<dbReference type="PANTHER" id="PTHR46599:SF3">
    <property type="entry name" value="PIGGYBAC TRANSPOSABLE ELEMENT-DERIVED PROTEIN 4"/>
    <property type="match status" value="1"/>
</dbReference>